<keyword evidence="2" id="KW-1185">Reference proteome</keyword>
<reference evidence="1 2" key="1">
    <citation type="submission" date="2021-05" db="EMBL/GenBank/DDBJ databases">
        <title>A Polyphasic approach of four new species of the genus Ohtaekwangia: Ohtaekwangia histidinii sp. nov., Ohtaekwangia cretensis sp. nov., Ohtaekwangia indiensis sp. nov., Ohtaekwangia reichenbachii sp. nov. from diverse environment.</title>
        <authorList>
            <person name="Octaviana S."/>
        </authorList>
    </citation>
    <scope>NUCLEOTIDE SEQUENCE [LARGE SCALE GENOMIC DNA]</scope>
    <source>
        <strain evidence="1 2">PWU20</strain>
    </source>
</reference>
<protein>
    <submittedName>
        <fullName evidence="1">DUF4097 family beta strand repeat protein</fullName>
    </submittedName>
</protein>
<organism evidence="1 2">
    <name type="scientific">Chryseosolibacter indicus</name>
    <dbReference type="NCBI Taxonomy" id="2782351"/>
    <lineage>
        <taxon>Bacteria</taxon>
        <taxon>Pseudomonadati</taxon>
        <taxon>Bacteroidota</taxon>
        <taxon>Cytophagia</taxon>
        <taxon>Cytophagales</taxon>
        <taxon>Chryseotaleaceae</taxon>
        <taxon>Chryseosolibacter</taxon>
    </lineage>
</organism>
<gene>
    <name evidence="1" type="ORF">KK060_11175</name>
</gene>
<comment type="caution">
    <text evidence="1">The sequence shown here is derived from an EMBL/GenBank/DDBJ whole genome shotgun (WGS) entry which is preliminary data.</text>
</comment>
<evidence type="ECO:0000313" key="1">
    <source>
        <dbReference type="EMBL" id="MBT1703846.1"/>
    </source>
</evidence>
<dbReference type="EMBL" id="JAHESD010000021">
    <property type="protein sequence ID" value="MBT1703846.1"/>
    <property type="molecule type" value="Genomic_DNA"/>
</dbReference>
<evidence type="ECO:0000313" key="2">
    <source>
        <dbReference type="Proteomes" id="UP000772618"/>
    </source>
</evidence>
<name>A0ABS5VV21_9BACT</name>
<proteinExistence type="predicted"/>
<sequence>MKKKLTIIIVILAFCSEFELLAQEFKISKNSGRLEIHLGRVTVEGHNGNEIIFSSTNNRHEKDKRAEGLRTVTSLGLEDNTGLGVNVTTKGDVIEVLQLKKTTSPDIKILVPKGVIVSYQHESQYGSTARFINLPNEIEISAQYNNVELKNVTGPITAKTIYGSVDAVLESVIKDPISIVSIYGHVDVSLPETTKANLKLSTSYGEILVAPEFKIDIDKQGSMVSYSDKVSGKINGGGLNIDLSANYGKVYLRRKI</sequence>
<accession>A0ABS5VV21</accession>
<dbReference type="RefSeq" id="WP_254153808.1">
    <property type="nucleotide sequence ID" value="NZ_JAHESD010000021.1"/>
</dbReference>
<dbReference type="Proteomes" id="UP000772618">
    <property type="component" value="Unassembled WGS sequence"/>
</dbReference>